<dbReference type="PANTHER" id="PTHR31503">
    <property type="entry name" value="VACUOLAR CALCIUM ION TRANSPORTER"/>
    <property type="match status" value="1"/>
</dbReference>
<evidence type="ECO:0000256" key="6">
    <source>
        <dbReference type="ARBA" id="ARBA00022568"/>
    </source>
</evidence>
<evidence type="ECO:0000256" key="1">
    <source>
        <dbReference type="ARBA" id="ARBA00004651"/>
    </source>
</evidence>
<keyword evidence="10" id="KW-0106">Calcium</keyword>
<evidence type="ECO:0000313" key="19">
    <source>
        <dbReference type="EMBL" id="RYQ97361.1"/>
    </source>
</evidence>
<dbReference type="CDD" id="cd00051">
    <property type="entry name" value="EFh"/>
    <property type="match status" value="1"/>
</dbReference>
<dbReference type="GO" id="GO:0005886">
    <property type="term" value="C:plasma membrane"/>
    <property type="evidence" value="ECO:0007669"/>
    <property type="project" value="UniProtKB-SubCell"/>
</dbReference>
<dbReference type="Proteomes" id="UP000289738">
    <property type="component" value="Chromosome B08"/>
</dbReference>
<dbReference type="InterPro" id="IPR044880">
    <property type="entry name" value="NCX_ion-bd_dom_sf"/>
</dbReference>
<evidence type="ECO:0000256" key="7">
    <source>
        <dbReference type="ARBA" id="ARBA00022692"/>
    </source>
</evidence>
<dbReference type="GO" id="GO:0006814">
    <property type="term" value="P:sodium ion transport"/>
    <property type="evidence" value="ECO:0007669"/>
    <property type="project" value="UniProtKB-KW"/>
</dbReference>
<feature type="transmembrane region" description="Helical" evidence="17">
    <location>
        <begin position="121"/>
        <end position="142"/>
    </location>
</feature>
<keyword evidence="11 17" id="KW-1133">Transmembrane helix</keyword>
<dbReference type="GO" id="GO:0005509">
    <property type="term" value="F:calcium ion binding"/>
    <property type="evidence" value="ECO:0007669"/>
    <property type="project" value="InterPro"/>
</dbReference>
<proteinExistence type="inferred from homology"/>
<dbReference type="PROSITE" id="PS50222">
    <property type="entry name" value="EF_HAND_2"/>
    <property type="match status" value="1"/>
</dbReference>
<feature type="transmembrane region" description="Helical" evidence="17">
    <location>
        <begin position="26"/>
        <end position="43"/>
    </location>
</feature>
<gene>
    <name evidence="19" type="ORF">Ahy_B08g093404</name>
</gene>
<name>A0A444Y5W6_ARAHY</name>
<dbReference type="InterPro" id="IPR004713">
    <property type="entry name" value="CaH_exchang"/>
</dbReference>
<dbReference type="GO" id="GO:0015369">
    <property type="term" value="F:calcium:proton antiporter activity"/>
    <property type="evidence" value="ECO:0007669"/>
    <property type="project" value="TreeGrafter"/>
</dbReference>
<keyword evidence="9" id="KW-0677">Repeat</keyword>
<dbReference type="FunFam" id="1.20.1420.30:FF:000019">
    <property type="entry name" value="Sodium/calcium exchanger NCL2"/>
    <property type="match status" value="1"/>
</dbReference>
<feature type="transmembrane region" description="Helical" evidence="17">
    <location>
        <begin position="510"/>
        <end position="533"/>
    </location>
</feature>
<dbReference type="OrthoDB" id="26525at2759"/>
<evidence type="ECO:0000256" key="9">
    <source>
        <dbReference type="ARBA" id="ARBA00022737"/>
    </source>
</evidence>
<dbReference type="GO" id="GO:0006874">
    <property type="term" value="P:intracellular calcium ion homeostasis"/>
    <property type="evidence" value="ECO:0007669"/>
    <property type="project" value="TreeGrafter"/>
</dbReference>
<dbReference type="InterPro" id="IPR004837">
    <property type="entry name" value="NaCa_Exmemb"/>
</dbReference>
<dbReference type="Gene3D" id="1.20.1420.30">
    <property type="entry name" value="NCX, central ion-binding region"/>
    <property type="match status" value="1"/>
</dbReference>
<evidence type="ECO:0000256" key="3">
    <source>
        <dbReference type="ARBA" id="ARBA00022448"/>
    </source>
</evidence>
<evidence type="ECO:0000256" key="17">
    <source>
        <dbReference type="SAM" id="Phobius"/>
    </source>
</evidence>
<evidence type="ECO:0000256" key="14">
    <source>
        <dbReference type="ARBA" id="ARBA00023065"/>
    </source>
</evidence>
<keyword evidence="20" id="KW-1185">Reference proteome</keyword>
<feature type="transmembrane region" description="Helical" evidence="17">
    <location>
        <begin position="565"/>
        <end position="587"/>
    </location>
</feature>
<reference evidence="19 20" key="1">
    <citation type="submission" date="2019-01" db="EMBL/GenBank/DDBJ databases">
        <title>Sequencing of cultivated peanut Arachis hypogaea provides insights into genome evolution and oil improvement.</title>
        <authorList>
            <person name="Chen X."/>
        </authorList>
    </citation>
    <scope>NUCLEOTIDE SEQUENCE [LARGE SCALE GENOMIC DNA]</scope>
    <source>
        <strain evidence="20">cv. Fuhuasheng</strain>
        <tissue evidence="19">Leaves</tissue>
    </source>
</reference>
<keyword evidence="8" id="KW-0479">Metal-binding</keyword>
<dbReference type="InterPro" id="IPR011992">
    <property type="entry name" value="EF-hand-dom_pair"/>
</dbReference>
<evidence type="ECO:0000256" key="2">
    <source>
        <dbReference type="ARBA" id="ARBA00008170"/>
    </source>
</evidence>
<dbReference type="Pfam" id="PF01699">
    <property type="entry name" value="Na_Ca_ex"/>
    <property type="match status" value="2"/>
</dbReference>
<keyword evidence="7 17" id="KW-0812">Transmembrane</keyword>
<evidence type="ECO:0000256" key="15">
    <source>
        <dbReference type="ARBA" id="ARBA00023136"/>
    </source>
</evidence>
<feature type="transmembrane region" description="Helical" evidence="17">
    <location>
        <begin position="162"/>
        <end position="183"/>
    </location>
</feature>
<keyword evidence="4" id="KW-0050">Antiport</keyword>
<keyword evidence="14" id="KW-0406">Ion transport</keyword>
<evidence type="ECO:0000256" key="4">
    <source>
        <dbReference type="ARBA" id="ARBA00022449"/>
    </source>
</evidence>
<keyword evidence="6" id="KW-0109">Calcium transport</keyword>
<dbReference type="Gramene" id="arahy.Tifrunner.gnm2.ann2.Ah18g119400.1">
    <property type="protein sequence ID" value="arahy.Tifrunner.gnm2.ann2.Ah18g119400.1-CDS"/>
    <property type="gene ID" value="arahy.Tifrunner.gnm2.ann2.Ah18g119400"/>
</dbReference>
<dbReference type="AlphaFoldDB" id="A0A444Y5W6"/>
<feature type="domain" description="EF-hand" evidence="18">
    <location>
        <begin position="353"/>
        <end position="388"/>
    </location>
</feature>
<keyword evidence="3" id="KW-0813">Transport</keyword>
<dbReference type="InterPro" id="IPR002048">
    <property type="entry name" value="EF_hand_dom"/>
</dbReference>
<evidence type="ECO:0000256" key="8">
    <source>
        <dbReference type="ARBA" id="ARBA00022723"/>
    </source>
</evidence>
<comment type="subcellular location">
    <subcellularLocation>
        <location evidence="1">Cell membrane</location>
        <topology evidence="1">Multi-pass membrane protein</topology>
    </subcellularLocation>
</comment>
<dbReference type="STRING" id="3818.A0A444Y5W6"/>
<feature type="transmembrane region" description="Helical" evidence="17">
    <location>
        <begin position="442"/>
        <end position="461"/>
    </location>
</feature>
<accession>A0A444Y5W6</accession>
<dbReference type="Pfam" id="PF13499">
    <property type="entry name" value="EF-hand_7"/>
    <property type="match status" value="1"/>
</dbReference>
<organism evidence="19 20">
    <name type="scientific">Arachis hypogaea</name>
    <name type="common">Peanut</name>
    <dbReference type="NCBI Taxonomy" id="3818"/>
    <lineage>
        <taxon>Eukaryota</taxon>
        <taxon>Viridiplantae</taxon>
        <taxon>Streptophyta</taxon>
        <taxon>Embryophyta</taxon>
        <taxon>Tracheophyta</taxon>
        <taxon>Spermatophyta</taxon>
        <taxon>Magnoliopsida</taxon>
        <taxon>eudicotyledons</taxon>
        <taxon>Gunneridae</taxon>
        <taxon>Pentapetalae</taxon>
        <taxon>rosids</taxon>
        <taxon>fabids</taxon>
        <taxon>Fabales</taxon>
        <taxon>Fabaceae</taxon>
        <taxon>Papilionoideae</taxon>
        <taxon>50 kb inversion clade</taxon>
        <taxon>dalbergioids sensu lato</taxon>
        <taxon>Dalbergieae</taxon>
        <taxon>Pterocarpus clade</taxon>
        <taxon>Arachis</taxon>
    </lineage>
</organism>
<evidence type="ECO:0000256" key="16">
    <source>
        <dbReference type="ARBA" id="ARBA00023201"/>
    </source>
</evidence>
<feature type="transmembrane region" description="Helical" evidence="17">
    <location>
        <begin position="473"/>
        <end position="498"/>
    </location>
</feature>
<evidence type="ECO:0000256" key="11">
    <source>
        <dbReference type="ARBA" id="ARBA00022989"/>
    </source>
</evidence>
<dbReference type="Gene3D" id="1.10.238.10">
    <property type="entry name" value="EF-hand"/>
    <property type="match status" value="1"/>
</dbReference>
<dbReference type="EMBL" id="SDMP01000018">
    <property type="protein sequence ID" value="RYQ97361.1"/>
    <property type="molecule type" value="Genomic_DNA"/>
</dbReference>
<keyword evidence="5" id="KW-1003">Cell membrane</keyword>
<dbReference type="PANTHER" id="PTHR31503:SF45">
    <property type="entry name" value="SODIUM_CALCIUM EXCHANGER NCL-LIKE"/>
    <property type="match status" value="1"/>
</dbReference>
<evidence type="ECO:0000256" key="10">
    <source>
        <dbReference type="ARBA" id="ARBA00022837"/>
    </source>
</evidence>
<comment type="caution">
    <text evidence="19">The sequence shown here is derived from an EMBL/GenBank/DDBJ whole genome shotgun (WGS) entry which is preliminary data.</text>
</comment>
<evidence type="ECO:0000259" key="18">
    <source>
        <dbReference type="PROSITE" id="PS50222"/>
    </source>
</evidence>
<keyword evidence="12" id="KW-0346">Stress response</keyword>
<dbReference type="SUPFAM" id="SSF47473">
    <property type="entry name" value="EF-hand"/>
    <property type="match status" value="1"/>
</dbReference>
<comment type="similarity">
    <text evidence="2">Belongs to the Ca(2+):cation antiporter (CaCA) (TC 2.A.19) family.</text>
</comment>
<protein>
    <recommendedName>
        <fullName evidence="18">EF-hand domain-containing protein</fullName>
    </recommendedName>
</protein>
<feature type="transmembrane region" description="Helical" evidence="17">
    <location>
        <begin position="539"/>
        <end position="558"/>
    </location>
</feature>
<keyword evidence="13" id="KW-0915">Sodium</keyword>
<feature type="transmembrane region" description="Helical" evidence="17">
    <location>
        <begin position="252"/>
        <end position="271"/>
    </location>
</feature>
<keyword evidence="15 17" id="KW-0472">Membrane</keyword>
<feature type="transmembrane region" description="Helical" evidence="17">
    <location>
        <begin position="220"/>
        <end position="240"/>
    </location>
</feature>
<evidence type="ECO:0000256" key="12">
    <source>
        <dbReference type="ARBA" id="ARBA00023016"/>
    </source>
</evidence>
<evidence type="ECO:0000256" key="13">
    <source>
        <dbReference type="ARBA" id="ARBA00023053"/>
    </source>
</evidence>
<evidence type="ECO:0000313" key="20">
    <source>
        <dbReference type="Proteomes" id="UP000289738"/>
    </source>
</evidence>
<evidence type="ECO:0000256" key="5">
    <source>
        <dbReference type="ARBA" id="ARBA00022475"/>
    </source>
</evidence>
<sequence length="594" mass="65669">MNIYKGEEIQSSFQVTSILKTMRHKFSFIYLVIFLLILPHSNYGRPITKEAPLLMVSDGIHDHSSEPSLIYVNKLGSSDTCTEAYGFLPCTNNALGNVFLMLVYGYFMFLAAKSLSAGSEILLQILGPGIIGGLFLPLLSSLPDATIILASTLSGNKETAQSQVSVGMGLLAGSTVMLLTILWGSCLIVGRCDLENSVAIDQKDTKGFDLAGSGASTDIWTSYAAMLMIISCIPLVIVQLPQIFHGATPSRAAILFSLIVSICLLVVYTIYQVCQPRIQRRRLAYAKYKNIMSGFLEQLKTQTRGRFLKDNGEPHIEVIQKLFDSLKNSEGYITAKDLRALIIGMHFEEEDMDIDEAVASIMLDFDKSHDSRIDMEEFVRGITRWLSKATRSATHDNDHSPTTPKILNDFHQRMKAEQDVWSDHSDEAVESVKNPRWNTFKAVLMLLLGTAVAGVFADPLVDSVDNFSAATSIPSFFVSFIILPFASSSEIVSALIFASRKKIRTASLTYSEIYGSVTMSNLLSLSVFLGLVYIQNLTWSFSAEVLIILIVCITMGLVASFHTTLPLWLCFPAFALYPFSLLFVYILNYVVGIP</sequence>
<keyword evidence="16" id="KW-0739">Sodium transport</keyword>
<dbReference type="GO" id="GO:0005774">
    <property type="term" value="C:vacuolar membrane"/>
    <property type="evidence" value="ECO:0007669"/>
    <property type="project" value="UniProtKB-ARBA"/>
</dbReference>
<feature type="transmembrane region" description="Helical" evidence="17">
    <location>
        <begin position="94"/>
        <end position="112"/>
    </location>
</feature>